<gene>
    <name evidence="4" type="ORF">BE221DRAFT_190567</name>
    <name evidence="3" type="ORF">OT_ostta05g00225</name>
</gene>
<reference evidence="4" key="3">
    <citation type="submission" date="2017-04" db="EMBL/GenBank/DDBJ databases">
        <title>Population genomics of picophytoplankton unveils novel chromosome hypervariability.</title>
        <authorList>
            <consortium name="DOE Joint Genome Institute"/>
            <person name="Blanc-Mathieu R."/>
            <person name="Krasovec M."/>
            <person name="Hebrard M."/>
            <person name="Yau S."/>
            <person name="Desgranges E."/>
            <person name="Martin J."/>
            <person name="Schackwitz W."/>
            <person name="Kuo A."/>
            <person name="Salin G."/>
            <person name="Donnadieu C."/>
            <person name="Desdevises Y."/>
            <person name="Sanchez-Ferandin S."/>
            <person name="Moreau H."/>
            <person name="Rivals E."/>
            <person name="Grigoriev I.V."/>
            <person name="Grimsley N."/>
            <person name="Eyre-Walker A."/>
            <person name="Piganeau G."/>
        </authorList>
    </citation>
    <scope>NUCLEOTIDE SEQUENCE [LARGE SCALE GENOMIC DNA]</scope>
    <source>
        <strain evidence="4">RCC 1115</strain>
    </source>
</reference>
<sequence>MFARSQTSVACATTTSKWTSDCPRHRRIAAHRASSSTYRARAYTGGMPGPMKPDDDDGLNADDFTIDDIRALRKKVDELESALSMERTAKKMLEDQLRTAVGTVSKILAEKRELEFEIRDAREGKE</sequence>
<dbReference type="EMBL" id="KZ155776">
    <property type="protein sequence ID" value="OUS48186.1"/>
    <property type="molecule type" value="Genomic_DNA"/>
</dbReference>
<evidence type="ECO:0000313" key="4">
    <source>
        <dbReference type="EMBL" id="OUS48186.1"/>
    </source>
</evidence>
<protein>
    <submittedName>
        <fullName evidence="3">Uncharacterized protein</fullName>
    </submittedName>
</protein>
<name>A0A090N3B2_OSTTA</name>
<dbReference type="EMBL" id="CAID01000005">
    <property type="protein sequence ID" value="CEF97813.1"/>
    <property type="molecule type" value="Genomic_DNA"/>
</dbReference>
<reference evidence="3 5" key="1">
    <citation type="journal article" date="2006" name="Proc. Natl. Acad. Sci. U.S.A.">
        <title>Genome analysis of the smallest free-living eukaryote Ostreococcus tauri unveils many unique features.</title>
        <authorList>
            <person name="Derelle E."/>
            <person name="Ferraz C."/>
            <person name="Rombauts S."/>
            <person name="Rouze P."/>
            <person name="Worden A.Z."/>
            <person name="Robbens S."/>
            <person name="Partensky F."/>
            <person name="Degroeve S."/>
            <person name="Echeynie S."/>
            <person name="Cooke R."/>
            <person name="Saeys Y."/>
            <person name="Wuyts J."/>
            <person name="Jabbari K."/>
            <person name="Bowler C."/>
            <person name="Panaud O."/>
            <person name="Piegu B."/>
            <person name="Ball S.G."/>
            <person name="Ral J.-P."/>
            <person name="Bouget F.-Y."/>
            <person name="Piganeau G."/>
            <person name="De Baets B."/>
            <person name="Picard A."/>
            <person name="Delseny M."/>
            <person name="Demaille J."/>
            <person name="Van de Peer Y."/>
            <person name="Moreau H."/>
        </authorList>
    </citation>
    <scope>NUCLEOTIDE SEQUENCE [LARGE SCALE GENOMIC DNA]</scope>
    <source>
        <strain evidence="3 5">OTTH0595</strain>
    </source>
</reference>
<dbReference type="OrthoDB" id="10569721at2759"/>
<keyword evidence="5" id="KW-1185">Reference proteome</keyword>
<accession>A0A090N3B2</accession>
<dbReference type="Proteomes" id="UP000195557">
    <property type="component" value="Unassembled WGS sequence"/>
</dbReference>
<evidence type="ECO:0000313" key="3">
    <source>
        <dbReference type="EMBL" id="CEF97813.1"/>
    </source>
</evidence>
<accession>A0A454Y3L2</accession>
<feature type="region of interest" description="Disordered" evidence="2">
    <location>
        <begin position="31"/>
        <end position="60"/>
    </location>
</feature>
<feature type="coiled-coil region" evidence="1">
    <location>
        <begin position="69"/>
        <end position="96"/>
    </location>
</feature>
<dbReference type="InParanoid" id="A0A090N3B2"/>
<organism evidence="3 5">
    <name type="scientific">Ostreococcus tauri</name>
    <name type="common">Marine green alga</name>
    <dbReference type="NCBI Taxonomy" id="70448"/>
    <lineage>
        <taxon>Eukaryota</taxon>
        <taxon>Viridiplantae</taxon>
        <taxon>Chlorophyta</taxon>
        <taxon>Mamiellophyceae</taxon>
        <taxon>Mamiellales</taxon>
        <taxon>Bathycoccaceae</taxon>
        <taxon>Ostreococcus</taxon>
    </lineage>
</organism>
<evidence type="ECO:0000256" key="1">
    <source>
        <dbReference type="SAM" id="Coils"/>
    </source>
</evidence>
<evidence type="ECO:0000256" key="2">
    <source>
        <dbReference type="SAM" id="MobiDB-lite"/>
    </source>
</evidence>
<keyword evidence="1" id="KW-0175">Coiled coil</keyword>
<dbReference type="Proteomes" id="UP000009170">
    <property type="component" value="Unassembled WGS sequence"/>
</dbReference>
<reference evidence="3" key="2">
    <citation type="journal article" date="2014" name="BMC Genomics">
        <title>An improved genome of the model marine alga Ostreococcus tauri unfolds by assessing Illumina de novo assemblies.</title>
        <authorList>
            <person name="Blanc-Mathieu R."/>
            <person name="Verhelst B."/>
            <person name="Derelle E."/>
            <person name="Rombauts S."/>
            <person name="Bouget F.Y."/>
            <person name="Carre I."/>
            <person name="Chateau A."/>
            <person name="Eyre-Walker A."/>
            <person name="Grimsley N."/>
            <person name="Moreau H."/>
            <person name="Piegu B."/>
            <person name="Rivals E."/>
            <person name="Schackwitz W."/>
            <person name="Van de Peer Y."/>
            <person name="Piganeau G."/>
        </authorList>
    </citation>
    <scope>NUCLEOTIDE SEQUENCE</scope>
    <source>
        <strain evidence="3">RCC4221</strain>
    </source>
</reference>
<accession>A0A1Y5IF35</accession>
<proteinExistence type="predicted"/>
<dbReference type="AlphaFoldDB" id="A0A090N3B2"/>
<evidence type="ECO:0000313" key="5">
    <source>
        <dbReference type="Proteomes" id="UP000009170"/>
    </source>
</evidence>